<protein>
    <recommendedName>
        <fullName evidence="2">Phospholipid scramblase</fullName>
    </recommendedName>
</protein>
<name>A0A7M7GUR0_APIME</name>
<dbReference type="Proteomes" id="UP000005203">
    <property type="component" value="Linkage group LG11"/>
</dbReference>
<proteinExistence type="inferred from homology"/>
<reference evidence="4" key="1">
    <citation type="submission" date="2021-01" db="UniProtKB">
        <authorList>
            <consortium name="EnsemblMetazoa"/>
        </authorList>
    </citation>
    <scope>IDENTIFICATION</scope>
    <source>
        <strain evidence="4">DH4</strain>
    </source>
</reference>
<gene>
    <name evidence="4" type="primary">409636</name>
    <name evidence="6" type="synonym">LOC409636</name>
</gene>
<comment type="cofactor">
    <cofactor evidence="2">
        <name>Ca(2+)</name>
        <dbReference type="ChEBI" id="CHEBI:29108"/>
    </cofactor>
</comment>
<comment type="function">
    <text evidence="2">May mediate accelerated ATP-independent bidirectional transbilayer migration of phospholipids upon binding calcium ions that results in a loss of phospholipid asymmetry in the plasma membrane.</text>
</comment>
<feature type="region of interest" description="Disordered" evidence="3">
    <location>
        <begin position="1"/>
        <end position="20"/>
    </location>
</feature>
<dbReference type="GO" id="GO:0017128">
    <property type="term" value="F:phospholipid scramblase activity"/>
    <property type="evidence" value="ECO:0007669"/>
    <property type="project" value="InterPro"/>
</dbReference>
<dbReference type="GO" id="GO:0005886">
    <property type="term" value="C:plasma membrane"/>
    <property type="evidence" value="ECO:0007669"/>
    <property type="project" value="TreeGrafter"/>
</dbReference>
<evidence type="ECO:0000256" key="1">
    <source>
        <dbReference type="ARBA" id="ARBA00005350"/>
    </source>
</evidence>
<dbReference type="KEGG" id="ame:409636"/>
<accession>A0A7M7GUR0</accession>
<evidence type="ECO:0000313" key="4">
    <source>
        <dbReference type="EnsemblMetazoa" id="XP_006566737"/>
    </source>
</evidence>
<evidence type="ECO:0000313" key="5">
    <source>
        <dbReference type="Proteomes" id="UP000005203"/>
    </source>
</evidence>
<comment type="similarity">
    <text evidence="1 2">Belongs to the phospholipid scramblase family.</text>
</comment>
<evidence type="ECO:0000313" key="6">
    <source>
        <dbReference type="RefSeq" id="XP_006566737.2"/>
    </source>
</evidence>
<accession>A0A8B6Z352</accession>
<evidence type="ECO:0000256" key="3">
    <source>
        <dbReference type="SAM" id="MobiDB-lite"/>
    </source>
</evidence>
<sequence>MKGNELNSFTSKALTGTPNKEEEDFEYIEMQENTLSPSPSVLSKTIAITVQPQGQIEELRRPIPVNTLDWISTPRSQLTVLSGSHFLANVEQLEVQQIVDLNTLLGKSEKRFQYRVKIPKAETLFLAMEEKTESRSSGWNCSNLIHDHLVLNVVDRSGETTFVMNMDTNLTYIFNKLHRMTVKSRNLIGTVEENFNMIGSSFTVYDAIRNKLCNIYGPNVCSCCMYQEAQFQVISIDGTHQMASLMHQWDNNLHDYVLLITFPTEMSTKLKSLLLAAAFLLEYMYFKQVKRSSRS</sequence>
<reference evidence="6" key="2">
    <citation type="submission" date="2025-04" db="UniProtKB">
        <authorList>
            <consortium name="RefSeq"/>
        </authorList>
    </citation>
    <scope>IDENTIFICATION</scope>
    <source>
        <strain evidence="6">DH4</strain>
        <tissue evidence="6">Whole body</tissue>
    </source>
</reference>
<dbReference type="AlphaFoldDB" id="A0A7M7GUR0"/>
<dbReference type="RefSeq" id="XP_006566737.2">
    <property type="nucleotide sequence ID" value="XM_006566674.3"/>
</dbReference>
<keyword evidence="2" id="KW-0106">Calcium</keyword>
<dbReference type="GeneID" id="409636"/>
<dbReference type="EnsemblMetazoa" id="XM_006566674">
    <property type="protein sequence ID" value="XP_006566737"/>
    <property type="gene ID" value="LOC409636"/>
</dbReference>
<keyword evidence="2" id="KW-0449">Lipoprotein</keyword>
<feature type="compositionally biased region" description="Polar residues" evidence="3">
    <location>
        <begin position="1"/>
        <end position="18"/>
    </location>
</feature>
<keyword evidence="2" id="KW-0564">Palmitate</keyword>
<dbReference type="OrthoDB" id="444338at2759"/>
<organism evidence="4">
    <name type="scientific">Apis mellifera</name>
    <name type="common">Honeybee</name>
    <dbReference type="NCBI Taxonomy" id="7460"/>
    <lineage>
        <taxon>Eukaryota</taxon>
        <taxon>Metazoa</taxon>
        <taxon>Ecdysozoa</taxon>
        <taxon>Arthropoda</taxon>
        <taxon>Hexapoda</taxon>
        <taxon>Insecta</taxon>
        <taxon>Pterygota</taxon>
        <taxon>Neoptera</taxon>
        <taxon>Endopterygota</taxon>
        <taxon>Hymenoptera</taxon>
        <taxon>Apocrita</taxon>
        <taxon>Aculeata</taxon>
        <taxon>Apoidea</taxon>
        <taxon>Anthophila</taxon>
        <taxon>Apidae</taxon>
        <taxon>Apis</taxon>
    </lineage>
</organism>
<keyword evidence="5" id="KW-1185">Reference proteome</keyword>
<dbReference type="Pfam" id="PF03803">
    <property type="entry name" value="Scramblase"/>
    <property type="match status" value="1"/>
</dbReference>
<dbReference type="PANTHER" id="PTHR23248:SF4">
    <property type="entry name" value="PHOSPHOLIPID SCRAMBLASE"/>
    <property type="match status" value="1"/>
</dbReference>
<evidence type="ECO:0000256" key="2">
    <source>
        <dbReference type="RuleBase" id="RU363116"/>
    </source>
</evidence>
<dbReference type="OMA" id="CCQPKSL"/>
<dbReference type="InterPro" id="IPR005552">
    <property type="entry name" value="Scramblase"/>
</dbReference>
<dbReference type="PANTHER" id="PTHR23248">
    <property type="entry name" value="PHOSPHOLIPID SCRAMBLASE-RELATED"/>
    <property type="match status" value="1"/>
</dbReference>